<organism evidence="8 9">
    <name type="scientific">Methylocaldum szegediense</name>
    <dbReference type="NCBI Taxonomy" id="73780"/>
    <lineage>
        <taxon>Bacteria</taxon>
        <taxon>Pseudomonadati</taxon>
        <taxon>Pseudomonadota</taxon>
        <taxon>Gammaproteobacteria</taxon>
        <taxon>Methylococcales</taxon>
        <taxon>Methylococcaceae</taxon>
        <taxon>Methylocaldum</taxon>
    </lineage>
</organism>
<dbReference type="Gene3D" id="1.10.287.470">
    <property type="entry name" value="Helix hairpin bin"/>
    <property type="match status" value="1"/>
</dbReference>
<evidence type="ECO:0000256" key="3">
    <source>
        <dbReference type="SAM" id="MobiDB-lite"/>
    </source>
</evidence>
<name>A0ABM9I2B8_9GAMM</name>
<dbReference type="Gene3D" id="2.40.30.170">
    <property type="match status" value="1"/>
</dbReference>
<keyword evidence="4" id="KW-1133">Transmembrane helix</keyword>
<dbReference type="SUPFAM" id="SSF111369">
    <property type="entry name" value="HlyD-like secretion proteins"/>
    <property type="match status" value="1"/>
</dbReference>
<protein>
    <submittedName>
        <fullName evidence="8">HlyD family secretion protein</fullName>
    </submittedName>
</protein>
<evidence type="ECO:0000313" key="9">
    <source>
        <dbReference type="Proteomes" id="UP001162030"/>
    </source>
</evidence>
<keyword evidence="9" id="KW-1185">Reference proteome</keyword>
<evidence type="ECO:0000313" key="8">
    <source>
        <dbReference type="EMBL" id="CAI8844302.1"/>
    </source>
</evidence>
<keyword evidence="4" id="KW-0472">Membrane</keyword>
<accession>A0ABM9I2B8</accession>
<dbReference type="Gene3D" id="2.40.50.100">
    <property type="match status" value="1"/>
</dbReference>
<dbReference type="RefSeq" id="WP_036269213.1">
    <property type="nucleotide sequence ID" value="NZ_OX458333.1"/>
</dbReference>
<dbReference type="InterPro" id="IPR058647">
    <property type="entry name" value="BSH_CzcB-like"/>
</dbReference>
<dbReference type="Pfam" id="PF25973">
    <property type="entry name" value="BSH_CzcB"/>
    <property type="match status" value="1"/>
</dbReference>
<comment type="similarity">
    <text evidence="1">Belongs to the membrane fusion protein (MFP) (TC 8.A.1) family.</text>
</comment>
<dbReference type="NCBIfam" id="TIGR01730">
    <property type="entry name" value="RND_mfp"/>
    <property type="match status" value="1"/>
</dbReference>
<sequence length="339" mass="37412">MRKKWIWILAVGVLAVAGSIFWWREGPIVVTVVTPTRGPAVEAIYATGTVEPTVMLPIAPRQAGHLVELKVDEGSEVRKGQVLARLDDEDLKNTVEELTARMWFARTQYERLQELVRRKVIAKVELDRARSDLEAAEAALERARAQRGFMTLTSPADGLIIRRDGEIGQFIPVGQAVFYLSCCAPLRVTAEVDEEDILRVHVGQKALLRAEALPNQVLDGEVSEITPKGDPIARSYRVRIRLAEPEKLRVGMTVDANLIVSEKENTLLVPSTAVQNGVVWVVEDGKLHRRKVKTGVIGAVRTEIVEGLSPEAQVVETPSEKLRDGRAARVRSSSSVPVS</sequence>
<dbReference type="Pfam" id="PF25989">
    <property type="entry name" value="YknX_C"/>
    <property type="match status" value="1"/>
</dbReference>
<evidence type="ECO:0000256" key="1">
    <source>
        <dbReference type="ARBA" id="ARBA00009477"/>
    </source>
</evidence>
<evidence type="ECO:0000259" key="6">
    <source>
        <dbReference type="Pfam" id="PF25973"/>
    </source>
</evidence>
<keyword evidence="4" id="KW-0812">Transmembrane</keyword>
<dbReference type="Proteomes" id="UP001162030">
    <property type="component" value="Chromosome"/>
</dbReference>
<feature type="region of interest" description="Disordered" evidence="3">
    <location>
        <begin position="315"/>
        <end position="339"/>
    </location>
</feature>
<dbReference type="PANTHER" id="PTHR30469">
    <property type="entry name" value="MULTIDRUG RESISTANCE PROTEIN MDTA"/>
    <property type="match status" value="1"/>
</dbReference>
<proteinExistence type="inferred from homology"/>
<dbReference type="Pfam" id="PF25954">
    <property type="entry name" value="Beta-barrel_RND_2"/>
    <property type="match status" value="1"/>
</dbReference>
<keyword evidence="2" id="KW-0175">Coiled coil</keyword>
<feature type="domain" description="CusB-like beta-barrel" evidence="5">
    <location>
        <begin position="188"/>
        <end position="258"/>
    </location>
</feature>
<evidence type="ECO:0000256" key="2">
    <source>
        <dbReference type="SAM" id="Coils"/>
    </source>
</evidence>
<feature type="transmembrane region" description="Helical" evidence="4">
    <location>
        <begin position="5"/>
        <end position="23"/>
    </location>
</feature>
<feature type="domain" description="YknX-like C-terminal permuted SH3-like" evidence="7">
    <location>
        <begin position="269"/>
        <end position="327"/>
    </location>
</feature>
<dbReference type="InterPro" id="IPR006143">
    <property type="entry name" value="RND_pump_MFP"/>
</dbReference>
<dbReference type="Gene3D" id="2.40.420.20">
    <property type="match status" value="1"/>
</dbReference>
<gene>
    <name evidence="8" type="ORF">MSZNOR_2389</name>
</gene>
<dbReference type="EMBL" id="OX458333">
    <property type="protein sequence ID" value="CAI8844302.1"/>
    <property type="molecule type" value="Genomic_DNA"/>
</dbReference>
<reference evidence="8 9" key="1">
    <citation type="submission" date="2023-03" db="EMBL/GenBank/DDBJ databases">
        <authorList>
            <person name="Pearce D."/>
        </authorList>
    </citation>
    <scope>NUCLEOTIDE SEQUENCE [LARGE SCALE GENOMIC DNA]</scope>
    <source>
        <strain evidence="8">Msz</strain>
    </source>
</reference>
<feature type="compositionally biased region" description="Low complexity" evidence="3">
    <location>
        <begin position="330"/>
        <end position="339"/>
    </location>
</feature>
<feature type="domain" description="CzcB-like barrel-sandwich hybrid" evidence="6">
    <location>
        <begin position="58"/>
        <end position="180"/>
    </location>
</feature>
<feature type="coiled-coil region" evidence="2">
    <location>
        <begin position="95"/>
        <end position="146"/>
    </location>
</feature>
<dbReference type="InterPro" id="IPR058792">
    <property type="entry name" value="Beta-barrel_RND_2"/>
</dbReference>
<evidence type="ECO:0000259" key="7">
    <source>
        <dbReference type="Pfam" id="PF25989"/>
    </source>
</evidence>
<dbReference type="InterPro" id="IPR058637">
    <property type="entry name" value="YknX-like_C"/>
</dbReference>
<feature type="compositionally biased region" description="Basic and acidic residues" evidence="3">
    <location>
        <begin position="318"/>
        <end position="327"/>
    </location>
</feature>
<evidence type="ECO:0000259" key="5">
    <source>
        <dbReference type="Pfam" id="PF25954"/>
    </source>
</evidence>
<evidence type="ECO:0000256" key="4">
    <source>
        <dbReference type="SAM" id="Phobius"/>
    </source>
</evidence>